<dbReference type="InterPro" id="IPR011990">
    <property type="entry name" value="TPR-like_helical_dom_sf"/>
</dbReference>
<dbReference type="Gene3D" id="1.25.40.10">
    <property type="entry name" value="Tetratricopeptide repeat domain"/>
    <property type="match status" value="1"/>
</dbReference>
<comment type="caution">
    <text evidence="2">The sequence shown here is derived from an EMBL/GenBank/DDBJ whole genome shotgun (WGS) entry which is preliminary data.</text>
</comment>
<dbReference type="PANTHER" id="PTHR38462:SF1">
    <property type="entry name" value="YPRB RIBONUCLEASE H-LIKE DOMAIN-CONTAINING PROTEIN"/>
    <property type="match status" value="1"/>
</dbReference>
<evidence type="ECO:0000259" key="1">
    <source>
        <dbReference type="Pfam" id="PF13482"/>
    </source>
</evidence>
<protein>
    <submittedName>
        <fullName evidence="2">Ribonuclease H-like domain-containing protein</fullName>
    </submittedName>
</protein>
<organism evidence="2 3">
    <name type="scientific">Heyndrickxia acidicola</name>
    <dbReference type="NCBI Taxonomy" id="209389"/>
    <lineage>
        <taxon>Bacteria</taxon>
        <taxon>Bacillati</taxon>
        <taxon>Bacillota</taxon>
        <taxon>Bacilli</taxon>
        <taxon>Bacillales</taxon>
        <taxon>Bacillaceae</taxon>
        <taxon>Heyndrickxia</taxon>
    </lineage>
</organism>
<dbReference type="Proteomes" id="UP001341444">
    <property type="component" value="Unassembled WGS sequence"/>
</dbReference>
<dbReference type="PANTHER" id="PTHR38462">
    <property type="entry name" value="EXONUCLEASE-LIKE PROTEIN"/>
    <property type="match status" value="1"/>
</dbReference>
<dbReference type="EMBL" id="JARMAB010000029">
    <property type="protein sequence ID" value="MED1205041.1"/>
    <property type="molecule type" value="Genomic_DNA"/>
</dbReference>
<dbReference type="InterPro" id="IPR012337">
    <property type="entry name" value="RNaseH-like_sf"/>
</dbReference>
<feature type="domain" description="YprB ribonuclease H-like" evidence="1">
    <location>
        <begin position="108"/>
        <end position="276"/>
    </location>
</feature>
<dbReference type="InterPro" id="IPR036397">
    <property type="entry name" value="RNaseH_sf"/>
</dbReference>
<dbReference type="Pfam" id="PF13482">
    <property type="entry name" value="RNase_H_2"/>
    <property type="match status" value="1"/>
</dbReference>
<keyword evidence="3" id="KW-1185">Reference proteome</keyword>
<dbReference type="RefSeq" id="WP_066262800.1">
    <property type="nucleotide sequence ID" value="NZ_JARMAB010000029.1"/>
</dbReference>
<gene>
    <name evidence="2" type="ORF">P4T90_18495</name>
</gene>
<dbReference type="InterPro" id="IPR038720">
    <property type="entry name" value="YprB_RNase_H-like_dom"/>
</dbReference>
<proteinExistence type="predicted"/>
<dbReference type="Gene3D" id="3.30.420.10">
    <property type="entry name" value="Ribonuclease H-like superfamily/Ribonuclease H"/>
    <property type="match status" value="1"/>
</dbReference>
<evidence type="ECO:0000313" key="2">
    <source>
        <dbReference type="EMBL" id="MED1205041.1"/>
    </source>
</evidence>
<evidence type="ECO:0000313" key="3">
    <source>
        <dbReference type="Proteomes" id="UP001341444"/>
    </source>
</evidence>
<accession>A0ABU6MM34</accession>
<dbReference type="SUPFAM" id="SSF81901">
    <property type="entry name" value="HCP-like"/>
    <property type="match status" value="1"/>
</dbReference>
<dbReference type="SUPFAM" id="SSF53098">
    <property type="entry name" value="Ribonuclease H-like"/>
    <property type="match status" value="1"/>
</dbReference>
<name>A0ABU6MM34_9BACI</name>
<sequence>MSLKNKLSRLKPHIARGKMDSLPEGEVSLIPANQKKEIPFLSVWEKEGVQPYYFDDNFCLVREVHYPITHQHGRYSFKAFLEAMSHWQAFSGSHPLSAKGFKPSDLFFFDTETTGLGGGAGNTIFLLGYAFFRQDKIILKQHILYEPGSEVPLYQSFLENINYTTLVTYNGKAFDWPQVKTRHTLVREHVPRLPQFGHFDLFHASRRLWKDRMKSVKLSNVEKEILKFERDGDIPGFLAPIIYFDFVERKDPEGLLGVIKHNEHDILSLITLYTHLTFQILQKDPGQTTVEKRLIGKWFHYIGEEETAVAALKEAADEQDLPAKHDLAFHLKRAGQYEEAGKLWLEVSESGERPIQKEACIELAKLYEHQFKELKKALDYTSLALAINDAEINEPLKPRLRFKKDAEKRKARLQRKGK</sequence>
<reference evidence="2 3" key="1">
    <citation type="submission" date="2023-03" db="EMBL/GenBank/DDBJ databases">
        <title>Bacillus Genome Sequencing.</title>
        <authorList>
            <person name="Dunlap C."/>
        </authorList>
    </citation>
    <scope>NUCLEOTIDE SEQUENCE [LARGE SCALE GENOMIC DNA]</scope>
    <source>
        <strain evidence="2 3">B-23453</strain>
    </source>
</reference>